<name>A0A8S3E7B7_9BILA</name>
<dbReference type="AlphaFoldDB" id="A0A8S3E7B7"/>
<evidence type="ECO:0000313" key="2">
    <source>
        <dbReference type="EMBL" id="CAF5036485.1"/>
    </source>
</evidence>
<protein>
    <submittedName>
        <fullName evidence="2">Uncharacterized protein</fullName>
    </submittedName>
</protein>
<gene>
    <name evidence="2" type="ORF">SMN809_LOCUS58416</name>
</gene>
<feature type="non-terminal residue" evidence="2">
    <location>
        <position position="59"/>
    </location>
</feature>
<sequence>YNPSQRRRYSPVVSSRNRYYDRVDRYRGRDRDRDFHDRDRRRNDDRDRHHSSRDKNTRP</sequence>
<reference evidence="2" key="1">
    <citation type="submission" date="2021-02" db="EMBL/GenBank/DDBJ databases">
        <authorList>
            <person name="Nowell W R."/>
        </authorList>
    </citation>
    <scope>NUCLEOTIDE SEQUENCE</scope>
</reference>
<proteinExistence type="predicted"/>
<dbReference type="Proteomes" id="UP000676336">
    <property type="component" value="Unassembled WGS sequence"/>
</dbReference>
<feature type="region of interest" description="Disordered" evidence="1">
    <location>
        <begin position="1"/>
        <end position="59"/>
    </location>
</feature>
<feature type="non-terminal residue" evidence="2">
    <location>
        <position position="1"/>
    </location>
</feature>
<comment type="caution">
    <text evidence="2">The sequence shown here is derived from an EMBL/GenBank/DDBJ whole genome shotgun (WGS) entry which is preliminary data.</text>
</comment>
<feature type="compositionally biased region" description="Basic and acidic residues" evidence="1">
    <location>
        <begin position="18"/>
        <end position="59"/>
    </location>
</feature>
<evidence type="ECO:0000256" key="1">
    <source>
        <dbReference type="SAM" id="MobiDB-lite"/>
    </source>
</evidence>
<organism evidence="2 3">
    <name type="scientific">Rotaria magnacalcarata</name>
    <dbReference type="NCBI Taxonomy" id="392030"/>
    <lineage>
        <taxon>Eukaryota</taxon>
        <taxon>Metazoa</taxon>
        <taxon>Spiralia</taxon>
        <taxon>Gnathifera</taxon>
        <taxon>Rotifera</taxon>
        <taxon>Eurotatoria</taxon>
        <taxon>Bdelloidea</taxon>
        <taxon>Philodinida</taxon>
        <taxon>Philodinidae</taxon>
        <taxon>Rotaria</taxon>
    </lineage>
</organism>
<accession>A0A8S3E7B7</accession>
<dbReference type="EMBL" id="CAJOBI010218954">
    <property type="protein sequence ID" value="CAF5036485.1"/>
    <property type="molecule type" value="Genomic_DNA"/>
</dbReference>
<evidence type="ECO:0000313" key="3">
    <source>
        <dbReference type="Proteomes" id="UP000676336"/>
    </source>
</evidence>